<dbReference type="Gene3D" id="2.170.220.10">
    <property type="match status" value="1"/>
</dbReference>
<dbReference type="GO" id="GO:0006431">
    <property type="term" value="P:methionyl-tRNA aminoacylation"/>
    <property type="evidence" value="ECO:0007669"/>
    <property type="project" value="InterPro"/>
</dbReference>
<accession>A0AAV1YZC6</accession>
<comment type="catalytic activity">
    <reaction evidence="9">
        <text>tRNA(Met) + L-methionine + ATP = L-methionyl-tRNA(Met) + AMP + diphosphate</text>
        <dbReference type="Rhea" id="RHEA:13481"/>
        <dbReference type="Rhea" id="RHEA-COMP:9667"/>
        <dbReference type="Rhea" id="RHEA-COMP:9698"/>
        <dbReference type="ChEBI" id="CHEBI:30616"/>
        <dbReference type="ChEBI" id="CHEBI:33019"/>
        <dbReference type="ChEBI" id="CHEBI:57844"/>
        <dbReference type="ChEBI" id="CHEBI:78442"/>
        <dbReference type="ChEBI" id="CHEBI:78530"/>
        <dbReference type="ChEBI" id="CHEBI:456215"/>
        <dbReference type="EC" id="6.1.1.10"/>
    </reaction>
</comment>
<dbReference type="InterPro" id="IPR023457">
    <property type="entry name" value="Met-tRNA_synth_2"/>
</dbReference>
<dbReference type="InterPro" id="IPR033911">
    <property type="entry name" value="MetRS_core"/>
</dbReference>
<dbReference type="InterPro" id="IPR015413">
    <property type="entry name" value="Methionyl/Leucyl_tRNA_Synth"/>
</dbReference>
<feature type="domain" description="Methionyl/Leucyl tRNA synthetase" evidence="11">
    <location>
        <begin position="58"/>
        <end position="415"/>
    </location>
</feature>
<evidence type="ECO:0000256" key="9">
    <source>
        <dbReference type="ARBA" id="ARBA00047364"/>
    </source>
</evidence>
<dbReference type="GO" id="GO:0005739">
    <property type="term" value="C:mitochondrion"/>
    <property type="evidence" value="ECO:0007669"/>
    <property type="project" value="UniProtKB-ARBA"/>
</dbReference>
<keyword evidence="2 10" id="KW-0436">Ligase</keyword>
<evidence type="ECO:0000256" key="10">
    <source>
        <dbReference type="RuleBase" id="RU363039"/>
    </source>
</evidence>
<dbReference type="GO" id="GO:0004825">
    <property type="term" value="F:methionine-tRNA ligase activity"/>
    <property type="evidence" value="ECO:0007669"/>
    <property type="project" value="UniProtKB-EC"/>
</dbReference>
<dbReference type="InterPro" id="IPR009080">
    <property type="entry name" value="tRNAsynth_Ia_anticodon-bd"/>
</dbReference>
<dbReference type="CDD" id="cd00814">
    <property type="entry name" value="MetRS_core"/>
    <property type="match status" value="1"/>
</dbReference>
<evidence type="ECO:0000256" key="7">
    <source>
        <dbReference type="ARBA" id="ARBA00026124"/>
    </source>
</evidence>
<evidence type="ECO:0000256" key="3">
    <source>
        <dbReference type="ARBA" id="ARBA00022741"/>
    </source>
</evidence>
<comment type="caution">
    <text evidence="12">The sequence shown here is derived from an EMBL/GenBank/DDBJ whole genome shotgun (WGS) entry which is preliminary data.</text>
</comment>
<evidence type="ECO:0000259" key="11">
    <source>
        <dbReference type="Pfam" id="PF09334"/>
    </source>
</evidence>
<dbReference type="EC" id="6.1.1.10" evidence="1"/>
<protein>
    <recommendedName>
        <fullName evidence="7">Methionine--tRNA ligase, mitochondrial</fullName>
        <ecNumber evidence="1">6.1.1.10</ecNumber>
    </recommendedName>
    <alternativeName>
        <fullName evidence="8">Mitochondrial methionyl-tRNA synthetase</fullName>
    </alternativeName>
</protein>
<dbReference type="Gene3D" id="3.40.50.620">
    <property type="entry name" value="HUPs"/>
    <property type="match status" value="1"/>
</dbReference>
<dbReference type="InterPro" id="IPR014729">
    <property type="entry name" value="Rossmann-like_a/b/a_fold"/>
</dbReference>
<sequence length="581" mass="67106">MRKFFEQSVHQFLCGAFKRSIEFRIMCSSELFRLSKMKLLTKIKSSYLLARFYCSKSYFISTPIFYVNGAPHIGHMQSCLYADAFSRIQHLLGKNVTFCTGTDEHGLKVQQAAVRAKKQPLEYCTEMSAKFQEIFKKGDIQYTHFIRTTDKEHKETVQNFWLKLKGNGHIKKGMYEGWYSVTDEAFVPSSQIKEVKEGNTVKMVSIETGSVVEKMFEENYVFDLSHFQGDLLQWLSKDVIKPSVFGDHVRKWIKEGLNDLSISRPKSRISWGIPVPNDDSQIIYVWLDALVNYLTVGHYGGNEFMWPIDCHIIGKDILKFHAIYWPAFLLAAGYNLPKQIFCHSHWTVNHEKMSKSKGNVIDPISLINRYGCDGFRYFLLRASVPTNDTNYSEVKLHRMVNAELADTLGNLLSRSCAPALNPYQVFPKFYHNALNVLKDSKVETLINNASDLPDKVQRHFIEGYFYKGIDDIMACLRDANAFMQFNKPWELVKMKDEKSIETLSTMLHIVLEVLRISGILLQPVIPTLSKRLLTKLQVPVEQRGWENITCFPSYYKLSNPLESHPLGKNSMPLFERRKQNV</sequence>
<dbReference type="GO" id="GO:0005524">
    <property type="term" value="F:ATP binding"/>
    <property type="evidence" value="ECO:0007669"/>
    <property type="project" value="UniProtKB-KW"/>
</dbReference>
<dbReference type="NCBIfam" id="TIGR00398">
    <property type="entry name" value="metG"/>
    <property type="match status" value="1"/>
</dbReference>
<dbReference type="AlphaFoldDB" id="A0AAV1YZC6"/>
<evidence type="ECO:0000256" key="1">
    <source>
        <dbReference type="ARBA" id="ARBA00012838"/>
    </source>
</evidence>
<keyword evidence="3 10" id="KW-0547">Nucleotide-binding</keyword>
<reference evidence="12 13" key="1">
    <citation type="submission" date="2024-04" db="EMBL/GenBank/DDBJ databases">
        <authorList>
            <person name="Rising A."/>
            <person name="Reimegard J."/>
            <person name="Sonavane S."/>
            <person name="Akerstrom W."/>
            <person name="Nylinder S."/>
            <person name="Hedman E."/>
            <person name="Kallberg Y."/>
        </authorList>
    </citation>
    <scope>NUCLEOTIDE SEQUENCE [LARGE SCALE GENOMIC DNA]</scope>
</reference>
<dbReference type="FunFam" id="2.170.220.10:FF:000001">
    <property type="entry name" value="methionine--tRNA ligase, mitochondrial"/>
    <property type="match status" value="1"/>
</dbReference>
<dbReference type="InterPro" id="IPR041872">
    <property type="entry name" value="Anticodon_Met"/>
</dbReference>
<dbReference type="SUPFAM" id="SSF47323">
    <property type="entry name" value="Anticodon-binding domain of a subclass of class I aminoacyl-tRNA synthetases"/>
    <property type="match status" value="1"/>
</dbReference>
<dbReference type="PANTHER" id="PTHR43326">
    <property type="entry name" value="METHIONYL-TRNA SYNTHETASE"/>
    <property type="match status" value="1"/>
</dbReference>
<proteinExistence type="inferred from homology"/>
<dbReference type="Pfam" id="PF09334">
    <property type="entry name" value="tRNA-synt_1g"/>
    <property type="match status" value="1"/>
</dbReference>
<evidence type="ECO:0000256" key="4">
    <source>
        <dbReference type="ARBA" id="ARBA00022840"/>
    </source>
</evidence>
<name>A0AAV1YZC6_9ARAC</name>
<evidence type="ECO:0000256" key="2">
    <source>
        <dbReference type="ARBA" id="ARBA00022598"/>
    </source>
</evidence>
<evidence type="ECO:0000313" key="13">
    <source>
        <dbReference type="Proteomes" id="UP001497382"/>
    </source>
</evidence>
<organism evidence="12 13">
    <name type="scientific">Larinioides sclopetarius</name>
    <dbReference type="NCBI Taxonomy" id="280406"/>
    <lineage>
        <taxon>Eukaryota</taxon>
        <taxon>Metazoa</taxon>
        <taxon>Ecdysozoa</taxon>
        <taxon>Arthropoda</taxon>
        <taxon>Chelicerata</taxon>
        <taxon>Arachnida</taxon>
        <taxon>Araneae</taxon>
        <taxon>Araneomorphae</taxon>
        <taxon>Entelegynae</taxon>
        <taxon>Araneoidea</taxon>
        <taxon>Araneidae</taxon>
        <taxon>Larinioides</taxon>
    </lineage>
</organism>
<dbReference type="SUPFAM" id="SSF52374">
    <property type="entry name" value="Nucleotidylyl transferase"/>
    <property type="match status" value="1"/>
</dbReference>
<dbReference type="PRINTS" id="PR01041">
    <property type="entry name" value="TRNASYNTHMET"/>
</dbReference>
<gene>
    <name evidence="12" type="ORF">LARSCL_LOCUS1461</name>
</gene>
<dbReference type="EMBL" id="CAXIEN010000008">
    <property type="protein sequence ID" value="CAL1263370.1"/>
    <property type="molecule type" value="Genomic_DNA"/>
</dbReference>
<keyword evidence="13" id="KW-1185">Reference proteome</keyword>
<evidence type="ECO:0000256" key="5">
    <source>
        <dbReference type="ARBA" id="ARBA00022917"/>
    </source>
</evidence>
<keyword evidence="5 10" id="KW-0648">Protein biosynthesis</keyword>
<dbReference type="PANTHER" id="PTHR43326:SF1">
    <property type="entry name" value="METHIONINE--TRNA LIGASE, MITOCHONDRIAL"/>
    <property type="match status" value="1"/>
</dbReference>
<dbReference type="InterPro" id="IPR014758">
    <property type="entry name" value="Met-tRNA_synth"/>
</dbReference>
<dbReference type="CDD" id="cd07957">
    <property type="entry name" value="Anticodon_Ia_Met"/>
    <property type="match status" value="1"/>
</dbReference>
<evidence type="ECO:0000256" key="6">
    <source>
        <dbReference type="ARBA" id="ARBA00023146"/>
    </source>
</evidence>
<keyword evidence="6 10" id="KW-0030">Aminoacyl-tRNA synthetase</keyword>
<keyword evidence="4 10" id="KW-0067">ATP-binding</keyword>
<comment type="similarity">
    <text evidence="10">Belongs to the class-I aminoacyl-tRNA synthetase family.</text>
</comment>
<dbReference type="Gene3D" id="1.10.730.10">
    <property type="entry name" value="Isoleucyl-tRNA Synthetase, Domain 1"/>
    <property type="match status" value="1"/>
</dbReference>
<dbReference type="Proteomes" id="UP001497382">
    <property type="component" value="Unassembled WGS sequence"/>
</dbReference>
<evidence type="ECO:0000313" key="12">
    <source>
        <dbReference type="EMBL" id="CAL1263370.1"/>
    </source>
</evidence>
<evidence type="ECO:0000256" key="8">
    <source>
        <dbReference type="ARBA" id="ARBA00030331"/>
    </source>
</evidence>